<evidence type="ECO:0000259" key="1">
    <source>
        <dbReference type="Pfam" id="PF13304"/>
    </source>
</evidence>
<sequence>MKIAAIYTQSVGPLGDAEISFRNDWTGEVEDNVLLTGPNGCGKSTLLRGAAMLWDALGYWLDHKKPMPASHSARKWLERWGTFAVVFSDLKCSNQSPIRVGLFFGNEDAVDQLITKQPSNTIWIGEVSGGKKKTSLMTQNGFVTDYVLDEWLQTLSITRAQVVLGRLNSGMTLTVPNIIYLDAEERRWITPKNNLSSLAPDDLSKNWLATYSPSTDWKDQLEASLFNMKATLPELYPEMMKTLNQFFSGKVIEEEILPGQRQQVKLANGDTHTLDELSSGEHQVLIMLFMVQRWLQPGGVVLIDEPDLHLHPSLVSPLLATLENIIQKKHGQLILTSHATDVWLRYESLGLRYPLSVEKGDEQ</sequence>
<reference evidence="2 3" key="1">
    <citation type="journal article" date="2017" name="J. Antimicrob. Chemother.">
        <title>Characterization of the population structure, drug resistance mechanisms and plasmids of the community-associated Enterobacter cloacae complex in China.</title>
        <authorList>
            <person name="Zhou K."/>
            <person name="Yu W."/>
            <person name="Cao X."/>
            <person name="Shen P."/>
            <person name="Lu H."/>
            <person name="Luo Q."/>
            <person name="Rossen J.W.A."/>
            <person name="Xiao Y."/>
        </authorList>
    </citation>
    <scope>NUCLEOTIDE SEQUENCE [LARGE SCALE GENOMIC DNA]</scope>
    <source>
        <strain evidence="2">ECC1097</strain>
    </source>
</reference>
<dbReference type="InterPro" id="IPR051396">
    <property type="entry name" value="Bact_Antivir_Def_Nuclease"/>
</dbReference>
<dbReference type="OrthoDB" id="9815944at2"/>
<dbReference type="InterPro" id="IPR027417">
    <property type="entry name" value="P-loop_NTPase"/>
</dbReference>
<name>A0A2J0PFW8_9ENTR</name>
<dbReference type="RefSeq" id="WP_023157615.1">
    <property type="nucleotide sequence ID" value="NZ_JAXROO010000049.1"/>
</dbReference>
<accession>A0A2J0PFW8</accession>
<dbReference type="EMBL" id="NEEU01000015">
    <property type="protein sequence ID" value="PJD71589.1"/>
    <property type="molecule type" value="Genomic_DNA"/>
</dbReference>
<dbReference type="GO" id="GO:0016887">
    <property type="term" value="F:ATP hydrolysis activity"/>
    <property type="evidence" value="ECO:0007669"/>
    <property type="project" value="InterPro"/>
</dbReference>
<dbReference type="Gene3D" id="3.40.50.300">
    <property type="entry name" value="P-loop containing nucleotide triphosphate hydrolases"/>
    <property type="match status" value="1"/>
</dbReference>
<comment type="caution">
    <text evidence="2">The sequence shown here is derived from an EMBL/GenBank/DDBJ whole genome shotgun (WGS) entry which is preliminary data.</text>
</comment>
<evidence type="ECO:0000313" key="2">
    <source>
        <dbReference type="EMBL" id="PJD71589.1"/>
    </source>
</evidence>
<dbReference type="SUPFAM" id="SSF52540">
    <property type="entry name" value="P-loop containing nucleoside triphosphate hydrolases"/>
    <property type="match status" value="1"/>
</dbReference>
<dbReference type="PANTHER" id="PTHR43581">
    <property type="entry name" value="ATP/GTP PHOSPHATASE"/>
    <property type="match status" value="1"/>
</dbReference>
<evidence type="ECO:0000313" key="3">
    <source>
        <dbReference type="Proteomes" id="UP000230495"/>
    </source>
</evidence>
<gene>
    <name evidence="2" type="ORF">B9Q37_18075</name>
</gene>
<dbReference type="GO" id="GO:0005524">
    <property type="term" value="F:ATP binding"/>
    <property type="evidence" value="ECO:0007669"/>
    <property type="project" value="InterPro"/>
</dbReference>
<organism evidence="2">
    <name type="scientific">Enterobacter kobei</name>
    <dbReference type="NCBI Taxonomy" id="208224"/>
    <lineage>
        <taxon>Bacteria</taxon>
        <taxon>Pseudomonadati</taxon>
        <taxon>Pseudomonadota</taxon>
        <taxon>Gammaproteobacteria</taxon>
        <taxon>Enterobacterales</taxon>
        <taxon>Enterobacteriaceae</taxon>
        <taxon>Enterobacter</taxon>
        <taxon>Enterobacter cloacae complex</taxon>
    </lineage>
</organism>
<protein>
    <recommendedName>
        <fullName evidence="1">ATPase AAA-type core domain-containing protein</fullName>
    </recommendedName>
</protein>
<proteinExistence type="predicted"/>
<dbReference type="AlphaFoldDB" id="A0A2J0PFW8"/>
<feature type="domain" description="ATPase AAA-type core" evidence="1">
    <location>
        <begin position="232"/>
        <end position="338"/>
    </location>
</feature>
<dbReference type="Proteomes" id="UP000230495">
    <property type="component" value="Unassembled WGS sequence"/>
</dbReference>
<dbReference type="InterPro" id="IPR003959">
    <property type="entry name" value="ATPase_AAA_core"/>
</dbReference>
<dbReference type="PANTHER" id="PTHR43581:SF2">
    <property type="entry name" value="EXCINUCLEASE ATPASE SUBUNIT"/>
    <property type="match status" value="1"/>
</dbReference>
<dbReference type="Pfam" id="PF13304">
    <property type="entry name" value="AAA_21"/>
    <property type="match status" value="1"/>
</dbReference>